<accession>A0A2C9CH35</accession>
<dbReference type="NCBIfam" id="NF033519">
    <property type="entry name" value="transpos_ISAzo13"/>
    <property type="match status" value="1"/>
</dbReference>
<sequence>MSTEKLKEKINDILPFLNERQKRIFLGAEAKSIGYGGISKIARLAGVSRPTIHQGISDLESGGNNASESVRVSGGDPKPKHAQNKKLLKTIESLIEDSTRGDPMSPLKWTSKSTRHLSEELYKKGYEVSYETIRVILKQLGYSLQGNDKSLEDSHPDRDAQFKYITMQVKKFLKDNFPVISVATKKKELLGNYANKGQEWRKKGSPRKVNGRDFPDPKGKEIGIPYGIYDQGKNLGWINVGCDHDTSDFAVQSIHRWWTYMGRKIYPDAKKLLICADSGGSDGYRVRLWKIKLQEFANKSGMEITVCHFPKGTSKWNKIEHRLFSHISMNWKGHPLTSHDVMVNLIGATKTKTGLKVVVKIDKRKYPTGIKVSDQEMEKINIGKHNFH</sequence>
<evidence type="ECO:0000313" key="3">
    <source>
        <dbReference type="Proteomes" id="UP000221734"/>
    </source>
</evidence>
<proteinExistence type="predicted"/>
<name>A0A2C9CH35_KUEST</name>
<dbReference type="InterPro" id="IPR011518">
    <property type="entry name" value="Transposase_36"/>
</dbReference>
<dbReference type="RefSeq" id="WP_099325829.1">
    <property type="nucleotide sequence ID" value="NZ_LT934425.1"/>
</dbReference>
<dbReference type="AlphaFoldDB" id="A0A2C9CH35"/>
<gene>
    <name evidence="2" type="ORF">KSMBR1_2732</name>
</gene>
<keyword evidence="3" id="KW-1185">Reference proteome</keyword>
<dbReference type="Pfam" id="PF07592">
    <property type="entry name" value="DDE_Tnp_ISAZ013"/>
    <property type="match status" value="1"/>
</dbReference>
<evidence type="ECO:0000313" key="2">
    <source>
        <dbReference type="EMBL" id="SOH05219.1"/>
    </source>
</evidence>
<dbReference type="OrthoDB" id="251456at2"/>
<dbReference type="Proteomes" id="UP000221734">
    <property type="component" value="Chromosome Kuenenia_stuttgartiensis_MBR1"/>
</dbReference>
<dbReference type="KEGG" id="kst:KSMBR1_2732"/>
<reference evidence="3" key="1">
    <citation type="submission" date="2017-10" db="EMBL/GenBank/DDBJ databases">
        <authorList>
            <person name="Frank J."/>
        </authorList>
    </citation>
    <scope>NUCLEOTIDE SEQUENCE [LARGE SCALE GENOMIC DNA]</scope>
</reference>
<feature type="region of interest" description="Disordered" evidence="1">
    <location>
        <begin position="56"/>
        <end position="85"/>
    </location>
</feature>
<dbReference type="EMBL" id="LT934425">
    <property type="protein sequence ID" value="SOH05219.1"/>
    <property type="molecule type" value="Genomic_DNA"/>
</dbReference>
<organism evidence="2 3">
    <name type="scientific">Kuenenia stuttgartiensis</name>
    <dbReference type="NCBI Taxonomy" id="174633"/>
    <lineage>
        <taxon>Bacteria</taxon>
        <taxon>Pseudomonadati</taxon>
        <taxon>Planctomycetota</taxon>
        <taxon>Candidatus Brocadiia</taxon>
        <taxon>Candidatus Brocadiales</taxon>
        <taxon>Candidatus Brocadiaceae</taxon>
        <taxon>Candidatus Kuenenia</taxon>
    </lineage>
</organism>
<protein>
    <submittedName>
        <fullName evidence="2">Putative orf</fullName>
    </submittedName>
</protein>
<evidence type="ECO:0000256" key="1">
    <source>
        <dbReference type="SAM" id="MobiDB-lite"/>
    </source>
</evidence>